<dbReference type="AlphaFoldDB" id="A0A1F6T742"/>
<proteinExistence type="predicted"/>
<comment type="caution">
    <text evidence="2">The sequence shown here is derived from an EMBL/GenBank/DDBJ whole genome shotgun (WGS) entry which is preliminary data.</text>
</comment>
<accession>A0A1F6T742</accession>
<evidence type="ECO:0000313" key="3">
    <source>
        <dbReference type="Proteomes" id="UP000178379"/>
    </source>
</evidence>
<evidence type="ECO:0000256" key="1">
    <source>
        <dbReference type="SAM" id="MobiDB-lite"/>
    </source>
</evidence>
<dbReference type="EMBL" id="MFSQ01000050">
    <property type="protein sequence ID" value="OGI40859.1"/>
    <property type="molecule type" value="Genomic_DNA"/>
</dbReference>
<sequence length="131" mass="14527">MIHSSRRHLLLTVYVVLSLLAVQLLKIHFHTVTDHEPLHSYGHAMELHAGILPAESGHDRDTNGDETGPEKFAILKYKPASGDGTDLPLAIAPLILLVLVRLRRDPWRPESLSRSASGNDVRTPPLRAPPR</sequence>
<dbReference type="Proteomes" id="UP000178379">
    <property type="component" value="Unassembled WGS sequence"/>
</dbReference>
<gene>
    <name evidence="2" type="ORF">A2140_09220</name>
</gene>
<name>A0A1F6T742_9PROT</name>
<protein>
    <submittedName>
        <fullName evidence="2">Uncharacterized protein</fullName>
    </submittedName>
</protein>
<evidence type="ECO:0000313" key="2">
    <source>
        <dbReference type="EMBL" id="OGI40859.1"/>
    </source>
</evidence>
<organism evidence="2 3">
    <name type="scientific">Candidatus Muproteobacteria bacterium RBG_16_62_13</name>
    <dbReference type="NCBI Taxonomy" id="1817756"/>
    <lineage>
        <taxon>Bacteria</taxon>
        <taxon>Pseudomonadati</taxon>
        <taxon>Pseudomonadota</taxon>
        <taxon>Candidatus Muproteobacteria</taxon>
    </lineage>
</organism>
<feature type="region of interest" description="Disordered" evidence="1">
    <location>
        <begin position="108"/>
        <end position="131"/>
    </location>
</feature>
<reference evidence="2 3" key="1">
    <citation type="journal article" date="2016" name="Nat. Commun.">
        <title>Thousands of microbial genomes shed light on interconnected biogeochemical processes in an aquifer system.</title>
        <authorList>
            <person name="Anantharaman K."/>
            <person name="Brown C.T."/>
            <person name="Hug L.A."/>
            <person name="Sharon I."/>
            <person name="Castelle C.J."/>
            <person name="Probst A.J."/>
            <person name="Thomas B.C."/>
            <person name="Singh A."/>
            <person name="Wilkins M.J."/>
            <person name="Karaoz U."/>
            <person name="Brodie E.L."/>
            <person name="Williams K.H."/>
            <person name="Hubbard S.S."/>
            <person name="Banfield J.F."/>
        </authorList>
    </citation>
    <scope>NUCLEOTIDE SEQUENCE [LARGE SCALE GENOMIC DNA]</scope>
</reference>